<keyword evidence="4" id="KW-1185">Reference proteome</keyword>
<reference evidence="3 4" key="1">
    <citation type="journal article" date="2014" name="BMC Genomics">
        <title>Genome sequencing of four Aureobasidium pullulans varieties: biotechnological potential, stress tolerance, and description of new species.</title>
        <authorList>
            <person name="Gostin Ar C."/>
            <person name="Ohm R.A."/>
            <person name="Kogej T."/>
            <person name="Sonjak S."/>
            <person name="Turk M."/>
            <person name="Zajc J."/>
            <person name="Zalar P."/>
            <person name="Grube M."/>
            <person name="Sun H."/>
            <person name="Han J."/>
            <person name="Sharma A."/>
            <person name="Chiniquy J."/>
            <person name="Ngan C.Y."/>
            <person name="Lipzen A."/>
            <person name="Barry K."/>
            <person name="Grigoriev I.V."/>
            <person name="Gunde-Cimerman N."/>
        </authorList>
    </citation>
    <scope>NUCLEOTIDE SEQUENCE [LARGE SCALE GENOMIC DNA]</scope>
    <source>
        <strain evidence="3 4">CBS 147.97</strain>
    </source>
</reference>
<evidence type="ECO:0000313" key="3">
    <source>
        <dbReference type="EMBL" id="KEQ69709.1"/>
    </source>
</evidence>
<evidence type="ECO:0000256" key="2">
    <source>
        <dbReference type="SAM" id="MobiDB-lite"/>
    </source>
</evidence>
<sequence length="215" mass="24068">MATDDERHARFNHTMARLHAREQALAAKLDQLDREMQQFRRDLVAFHARRAHVHALIQQHIAEEDALNTDSWTRMDVAPASDVQGVAAGFFDQGAETIAAATTPYSRDITTLDQHANPVVDDMDSLFIPEQARSNEENTSPLTSRSNRRSDQQHIDSLASRPKRRRVTFADDADVIIDRNALAVQNSNSESMPQTSDNQSVTAPRSPHASQGFWG</sequence>
<dbReference type="Proteomes" id="UP000027730">
    <property type="component" value="Unassembled WGS sequence"/>
</dbReference>
<dbReference type="RefSeq" id="XP_013423981.1">
    <property type="nucleotide sequence ID" value="XM_013568527.1"/>
</dbReference>
<feature type="region of interest" description="Disordered" evidence="2">
    <location>
        <begin position="184"/>
        <end position="215"/>
    </location>
</feature>
<dbReference type="GeneID" id="25417490"/>
<accession>A0A074WDS4</accession>
<feature type="region of interest" description="Disordered" evidence="2">
    <location>
        <begin position="130"/>
        <end position="164"/>
    </location>
</feature>
<feature type="compositionally biased region" description="Polar residues" evidence="2">
    <location>
        <begin position="184"/>
        <end position="203"/>
    </location>
</feature>
<keyword evidence="1" id="KW-0175">Coiled coil</keyword>
<feature type="coiled-coil region" evidence="1">
    <location>
        <begin position="15"/>
        <end position="49"/>
    </location>
</feature>
<dbReference type="HOGENOM" id="CLU_1283011_0_0_1"/>
<dbReference type="EMBL" id="KL584720">
    <property type="protein sequence ID" value="KEQ69709.1"/>
    <property type="molecule type" value="Genomic_DNA"/>
</dbReference>
<proteinExistence type="predicted"/>
<evidence type="ECO:0000256" key="1">
    <source>
        <dbReference type="SAM" id="Coils"/>
    </source>
</evidence>
<name>A0A074WDS4_9PEZI</name>
<dbReference type="AlphaFoldDB" id="A0A074WDS4"/>
<evidence type="ECO:0000313" key="4">
    <source>
        <dbReference type="Proteomes" id="UP000027730"/>
    </source>
</evidence>
<organism evidence="3 4">
    <name type="scientific">Aureobasidium namibiae CBS 147.97</name>
    <dbReference type="NCBI Taxonomy" id="1043004"/>
    <lineage>
        <taxon>Eukaryota</taxon>
        <taxon>Fungi</taxon>
        <taxon>Dikarya</taxon>
        <taxon>Ascomycota</taxon>
        <taxon>Pezizomycotina</taxon>
        <taxon>Dothideomycetes</taxon>
        <taxon>Dothideomycetidae</taxon>
        <taxon>Dothideales</taxon>
        <taxon>Saccotheciaceae</taxon>
        <taxon>Aureobasidium</taxon>
    </lineage>
</organism>
<protein>
    <submittedName>
        <fullName evidence="3">Uncharacterized protein</fullName>
    </submittedName>
</protein>
<gene>
    <name evidence="3" type="ORF">M436DRAFT_85180</name>
</gene>